<dbReference type="EMBL" id="LFWA01000003">
    <property type="protein sequence ID" value="KTW32189.1"/>
    <property type="molecule type" value="Genomic_DNA"/>
</dbReference>
<proteinExistence type="predicted"/>
<dbReference type="Proteomes" id="UP000053447">
    <property type="component" value="Unassembled WGS sequence"/>
</dbReference>
<evidence type="ECO:0000313" key="2">
    <source>
        <dbReference type="Proteomes" id="UP000053447"/>
    </source>
</evidence>
<dbReference type="VEuPathDB" id="FungiDB:T551_00871"/>
<evidence type="ECO:0000313" key="1">
    <source>
        <dbReference type="EMBL" id="KTW32189.1"/>
    </source>
</evidence>
<gene>
    <name evidence="1" type="ORF">T551_00871</name>
</gene>
<dbReference type="AlphaFoldDB" id="A0A0W4ZUY2"/>
<accession>A0A0W4ZUY2</accession>
<dbReference type="RefSeq" id="XP_018230881.1">
    <property type="nucleotide sequence ID" value="XM_018373135.1"/>
</dbReference>
<organism evidence="1 2">
    <name type="scientific">Pneumocystis jirovecii (strain RU7)</name>
    <name type="common">Human pneumocystis pneumonia agent</name>
    <dbReference type="NCBI Taxonomy" id="1408657"/>
    <lineage>
        <taxon>Eukaryota</taxon>
        <taxon>Fungi</taxon>
        <taxon>Dikarya</taxon>
        <taxon>Ascomycota</taxon>
        <taxon>Taphrinomycotina</taxon>
        <taxon>Pneumocystomycetes</taxon>
        <taxon>Pneumocystaceae</taxon>
        <taxon>Pneumocystis</taxon>
    </lineage>
</organism>
<protein>
    <submittedName>
        <fullName evidence="1">Uncharacterized protein</fullName>
    </submittedName>
</protein>
<sequence length="85" mass="10299">MPRQKELSGFNLFTKKMAVQRQSMRHLTLFGRVCVRLALFISVEQSQIEINHFYKKNKKIKIQKLVGNKEYNSLLYTREYYRRRG</sequence>
<reference evidence="2" key="1">
    <citation type="journal article" date="2016" name="Nat. Commun.">
        <title>Genome analysis of three Pneumocystis species reveals adaptation mechanisms to life exclusively in mammalian hosts.</title>
        <authorList>
            <person name="Ma L."/>
            <person name="Chen Z."/>
            <person name="Huang D.W."/>
            <person name="Kutty G."/>
            <person name="Ishihara M."/>
            <person name="Wang H."/>
            <person name="Abouelleil A."/>
            <person name="Bishop L."/>
            <person name="Davey E."/>
            <person name="Deng R."/>
            <person name="Deng X."/>
            <person name="Fan L."/>
            <person name="Fantoni G."/>
            <person name="Fitzgerald M."/>
            <person name="Gogineni E."/>
            <person name="Goldberg J.M."/>
            <person name="Handley G."/>
            <person name="Hu X."/>
            <person name="Huber C."/>
            <person name="Jiao X."/>
            <person name="Jones K."/>
            <person name="Levin J.Z."/>
            <person name="Liu Y."/>
            <person name="Macdonald P."/>
            <person name="Melnikov A."/>
            <person name="Raley C."/>
            <person name="Sassi M."/>
            <person name="Sherman B.T."/>
            <person name="Song X."/>
            <person name="Sykes S."/>
            <person name="Tran B."/>
            <person name="Walsh L."/>
            <person name="Xia Y."/>
            <person name="Yang J."/>
            <person name="Young S."/>
            <person name="Zeng Q."/>
            <person name="Zheng X."/>
            <person name="Stephens R."/>
            <person name="Nusbaum C."/>
            <person name="Birren B.W."/>
            <person name="Azadi P."/>
            <person name="Lempicki R.A."/>
            <person name="Cuomo C.A."/>
            <person name="Kovacs J.A."/>
        </authorList>
    </citation>
    <scope>NUCLEOTIDE SEQUENCE [LARGE SCALE GENOMIC DNA]</scope>
    <source>
        <strain evidence="2">RU7</strain>
    </source>
</reference>
<name>A0A0W4ZUY2_PNEJ7</name>
<comment type="caution">
    <text evidence="1">The sequence shown here is derived from an EMBL/GenBank/DDBJ whole genome shotgun (WGS) entry which is preliminary data.</text>
</comment>
<keyword evidence="2" id="KW-1185">Reference proteome</keyword>
<dbReference type="GeneID" id="28939390"/>